<proteinExistence type="predicted"/>
<dbReference type="Proteomes" id="UP001319200">
    <property type="component" value="Unassembled WGS sequence"/>
</dbReference>
<dbReference type="InterPro" id="IPR008969">
    <property type="entry name" value="CarboxyPept-like_regulatory"/>
</dbReference>
<dbReference type="Gene3D" id="2.60.40.1120">
    <property type="entry name" value="Carboxypeptidase-like, regulatory domain"/>
    <property type="match status" value="1"/>
</dbReference>
<dbReference type="InterPro" id="IPR016187">
    <property type="entry name" value="CTDL_fold"/>
</dbReference>
<comment type="caution">
    <text evidence="2">The sequence shown here is derived from an EMBL/GenBank/DDBJ whole genome shotgun (WGS) entry which is preliminary data.</text>
</comment>
<dbReference type="PANTHER" id="PTHR23150:SF19">
    <property type="entry name" value="FORMYLGLYCINE-GENERATING ENZYME"/>
    <property type="match status" value="1"/>
</dbReference>
<feature type="domain" description="Sulfatase-modifying factor enzyme-like" evidence="1">
    <location>
        <begin position="137"/>
        <end position="264"/>
    </location>
</feature>
<dbReference type="InterPro" id="IPR042095">
    <property type="entry name" value="SUMF_sf"/>
</dbReference>
<evidence type="ECO:0000313" key="3">
    <source>
        <dbReference type="Proteomes" id="UP001319200"/>
    </source>
</evidence>
<protein>
    <submittedName>
        <fullName evidence="2">Carboxypeptidase-like regulatory domain-containing protein</fullName>
    </submittedName>
</protein>
<keyword evidence="2" id="KW-0645">Protease</keyword>
<keyword evidence="2" id="KW-0121">Carboxypeptidase</keyword>
<dbReference type="GO" id="GO:0004180">
    <property type="term" value="F:carboxypeptidase activity"/>
    <property type="evidence" value="ECO:0007669"/>
    <property type="project" value="UniProtKB-KW"/>
</dbReference>
<keyword evidence="3" id="KW-1185">Reference proteome</keyword>
<evidence type="ECO:0000259" key="1">
    <source>
        <dbReference type="Pfam" id="PF03781"/>
    </source>
</evidence>
<dbReference type="Pfam" id="PF03781">
    <property type="entry name" value="FGE-sulfatase"/>
    <property type="match status" value="1"/>
</dbReference>
<dbReference type="PANTHER" id="PTHR23150">
    <property type="entry name" value="SULFATASE MODIFYING FACTOR 1, 2"/>
    <property type="match status" value="1"/>
</dbReference>
<dbReference type="SUPFAM" id="SSF49464">
    <property type="entry name" value="Carboxypeptidase regulatory domain-like"/>
    <property type="match status" value="1"/>
</dbReference>
<sequence length="405" mass="46168">MRHLIPVLFITAVQALAQENHLNVAGKVLDAKTKQPLANATIEVKSRSLELMAGIEGTFDFTLPANAAADSITVSYLGYKTITKKIADLKNPAIFLMSDYTVELRTVTITSRSLNVKEIERLLRPIRGNLYASAKETTNGMYNLFLSYLEENGQDDLLKQCQYDVRGLDDSTAKWFREYTAPYRPPVDKKDTSVHDYTDFPAVRMSHAAAGVFCQWLTEQYNSHPGKKKFRKVKFRLPTHNEWQIAALGYDKFQSWNLFENTVEAVITDDTAAATFKGPKTKLPVTKDFLYPWWNHYHYRNKPINHKRCYLGNFKAYPVENACAWGRLPSYDGWFRMARTASYFPNDMGFFDVVGNVAEMIDEKGKACGGSWRDAPGESTIQSVKNYSRADDSIGFRLFMEVIEK</sequence>
<reference evidence="2 3" key="1">
    <citation type="submission" date="2021-05" db="EMBL/GenBank/DDBJ databases">
        <title>A Polyphasic approach of four new species of the genus Ohtaekwangia: Ohtaekwangia histidinii sp. nov., Ohtaekwangia cretensis sp. nov., Ohtaekwangia indiensis sp. nov., Ohtaekwangia reichenbachii sp. nov. from diverse environment.</title>
        <authorList>
            <person name="Octaviana S."/>
        </authorList>
    </citation>
    <scope>NUCLEOTIDE SEQUENCE [LARGE SCALE GENOMIC DNA]</scope>
    <source>
        <strain evidence="2 3">PWU4</strain>
    </source>
</reference>
<dbReference type="Pfam" id="PF13715">
    <property type="entry name" value="CarbopepD_reg_2"/>
    <property type="match status" value="1"/>
</dbReference>
<accession>A0AAP2DUS5</accession>
<dbReference type="Gene3D" id="3.90.1580.10">
    <property type="entry name" value="paralog of FGE (formylglycine-generating enzyme)"/>
    <property type="match status" value="1"/>
</dbReference>
<evidence type="ECO:0000313" key="2">
    <source>
        <dbReference type="EMBL" id="MBT1701054.1"/>
    </source>
</evidence>
<dbReference type="GO" id="GO:0120147">
    <property type="term" value="F:formylglycine-generating oxidase activity"/>
    <property type="evidence" value="ECO:0007669"/>
    <property type="project" value="TreeGrafter"/>
</dbReference>
<dbReference type="RefSeq" id="WP_254169741.1">
    <property type="nucleotide sequence ID" value="NZ_JAHESF010000055.1"/>
</dbReference>
<keyword evidence="2" id="KW-0378">Hydrolase</keyword>
<dbReference type="InterPro" id="IPR051043">
    <property type="entry name" value="Sulfatase_Mod_Factor_Kinase"/>
</dbReference>
<dbReference type="InterPro" id="IPR005532">
    <property type="entry name" value="SUMF_dom"/>
</dbReference>
<organism evidence="2 3">
    <name type="scientific">Chryseosolibacter histidini</name>
    <dbReference type="NCBI Taxonomy" id="2782349"/>
    <lineage>
        <taxon>Bacteria</taxon>
        <taxon>Pseudomonadati</taxon>
        <taxon>Bacteroidota</taxon>
        <taxon>Cytophagia</taxon>
        <taxon>Cytophagales</taxon>
        <taxon>Chryseotaleaceae</taxon>
        <taxon>Chryseosolibacter</taxon>
    </lineage>
</organism>
<dbReference type="SUPFAM" id="SSF56436">
    <property type="entry name" value="C-type lectin-like"/>
    <property type="match status" value="1"/>
</dbReference>
<dbReference type="AlphaFoldDB" id="A0AAP2DUS5"/>
<dbReference type="EMBL" id="JAHESF010000055">
    <property type="protein sequence ID" value="MBT1701054.1"/>
    <property type="molecule type" value="Genomic_DNA"/>
</dbReference>
<name>A0AAP2DUS5_9BACT</name>
<gene>
    <name evidence="2" type="ORF">KK083_29445</name>
</gene>